<keyword evidence="1" id="KW-0732">Signal</keyword>
<feature type="chain" id="PRO_5008580260" evidence="1">
    <location>
        <begin position="20"/>
        <end position="124"/>
    </location>
</feature>
<reference evidence="2" key="1">
    <citation type="submission" date="2015-12" db="EMBL/GenBank/DDBJ databases">
        <title>De novo transcriptome assembly of four potential Pierce s Disease insect vectors from Arizona vineyards.</title>
        <authorList>
            <person name="Tassone E.E."/>
        </authorList>
    </citation>
    <scope>NUCLEOTIDE SEQUENCE</scope>
</reference>
<proteinExistence type="predicted"/>
<name>A0A1B6CB66_9HEMI</name>
<dbReference type="AlphaFoldDB" id="A0A1B6CB66"/>
<gene>
    <name evidence="2" type="ORF">g.9402</name>
</gene>
<organism evidence="2">
    <name type="scientific">Clastoptera arizonana</name>
    <name type="common">Arizona spittle bug</name>
    <dbReference type="NCBI Taxonomy" id="38151"/>
    <lineage>
        <taxon>Eukaryota</taxon>
        <taxon>Metazoa</taxon>
        <taxon>Ecdysozoa</taxon>
        <taxon>Arthropoda</taxon>
        <taxon>Hexapoda</taxon>
        <taxon>Insecta</taxon>
        <taxon>Pterygota</taxon>
        <taxon>Neoptera</taxon>
        <taxon>Paraneoptera</taxon>
        <taxon>Hemiptera</taxon>
        <taxon>Auchenorrhyncha</taxon>
        <taxon>Cercopoidea</taxon>
        <taxon>Clastopteridae</taxon>
        <taxon>Clastoptera</taxon>
    </lineage>
</organism>
<feature type="signal peptide" evidence="1">
    <location>
        <begin position="1"/>
        <end position="19"/>
    </location>
</feature>
<protein>
    <submittedName>
        <fullName evidence="2">Uncharacterized protein</fullName>
    </submittedName>
</protein>
<sequence>MSVILFSMISCALLVLSSSSIIERDRRGSANRIGMGHYCSKFGVITSEGECPYMSYFNEDCQREVCYKGPCGQCRHGNECAGNLYCSSCSRCVGHLDLTDEVGFVVFEGDKYDCECKTYKVDRS</sequence>
<dbReference type="EMBL" id="GEDC01026719">
    <property type="protein sequence ID" value="JAS10579.1"/>
    <property type="molecule type" value="Transcribed_RNA"/>
</dbReference>
<evidence type="ECO:0000256" key="1">
    <source>
        <dbReference type="SAM" id="SignalP"/>
    </source>
</evidence>
<accession>A0A1B6CB66</accession>
<evidence type="ECO:0000313" key="2">
    <source>
        <dbReference type="EMBL" id="JAS10579.1"/>
    </source>
</evidence>